<dbReference type="Pfam" id="PF00990">
    <property type="entry name" value="GGDEF"/>
    <property type="match status" value="1"/>
</dbReference>
<dbReference type="Pfam" id="PF07494">
    <property type="entry name" value="Reg_prop"/>
    <property type="match status" value="1"/>
</dbReference>
<accession>A0A6M8HYP9</accession>
<sequence>MASNAYAQQIAFRYYTQGDGLSNAVVTCLKQDKTGYILSCGEHGLYIYDGRRFLNLGPVQGLPEGGVVYDLASSQDQRIILRYLHQIYVSRKPLSLTDPPEGLRFDAVVPVYIELDNQQSGQLVPWHGGAAFIGNGRLWYLDLHSTSVRAKIVPLAPILGQPEPTALNTSALVADGQDIWFSRVDGRICRLSQRLTRCVGVKDDLPSVKWLSLIVAPNGHLIARSDLILADVEIGNNHVVTSALPFQSKAALVSWRRMVLNFTPSGELLTQSKDGLMILQTSGWKDLSNANGFPDTPISAVLFDQQKRLWLGSVGSGVLSAKGYGTWQSWDQRDGLTKGLVWQIARHRNGPLWVASDGGVSALMTGGQQLPPYNHFPDPSYAVVTDRFGRVWHSLGATGVTATDVLTGVSKYFHLPPVNQIVQGTDDRLWFITEGGVFVLTNTTALLSKPMPIAGLANRVVGAAMGADGSLWTLDPKHVVHRHNDGSLSTLEFHWPQTDFDPTVIAVQAPNVLWIGGAGGGLYRLTLSDERVATLTQFGSADIQSNSVVSLSIDKRGWVWVGTDRGVSVFNGMRWISITTDDGLISDDMDQNSILADDDGSIWLGTSHGLSHLLEPARLFRQDKLQPVITSVDIGESAYPGRAIPFSRQPLTLKFGILNAPSDTVIRFRYRLDGVDQAWAETSVGFARYPSLPPGHHRFTVIAYDPLKHQVSIPVSVVLRMRVPTWERWPFLVFYATVFIASLFGLLRVRIALLLKQQRQLQHEVERQTRQIRDAQAALFLQATQDGLTKLLTRAEIQRRIDDLIDVVDSNLDLTIGLLDIDHFKRINDAHGHLAGDEVLRELGRRLTAEMRSGEYAGRYGGEEILLALSSSSDNALERIHELELAAFRHVYTIGTYMIDVTCSIGVTQAREEDDWMSLIGRADRALYDAKRAGRNRIVVSTNTGC</sequence>
<dbReference type="GO" id="GO:1902201">
    <property type="term" value="P:negative regulation of bacterial-type flagellum-dependent cell motility"/>
    <property type="evidence" value="ECO:0007669"/>
    <property type="project" value="TreeGrafter"/>
</dbReference>
<feature type="coiled-coil region" evidence="3">
    <location>
        <begin position="751"/>
        <end position="778"/>
    </location>
</feature>
<dbReference type="InterPro" id="IPR050469">
    <property type="entry name" value="Diguanylate_Cyclase"/>
</dbReference>
<organism evidence="6 7">
    <name type="scientific">Lichenicola cladoniae</name>
    <dbReference type="NCBI Taxonomy" id="1484109"/>
    <lineage>
        <taxon>Bacteria</taxon>
        <taxon>Pseudomonadati</taxon>
        <taxon>Pseudomonadota</taxon>
        <taxon>Alphaproteobacteria</taxon>
        <taxon>Acetobacterales</taxon>
        <taxon>Acetobacteraceae</taxon>
        <taxon>Lichenicola</taxon>
    </lineage>
</organism>
<keyword evidence="6" id="KW-0614">Plasmid</keyword>
<dbReference type="InterPro" id="IPR011110">
    <property type="entry name" value="Reg_prop"/>
</dbReference>
<dbReference type="InterPro" id="IPR013783">
    <property type="entry name" value="Ig-like_fold"/>
</dbReference>
<gene>
    <name evidence="6" type="ORF">HN018_25170</name>
</gene>
<dbReference type="SMART" id="SM00267">
    <property type="entry name" value="GGDEF"/>
    <property type="match status" value="1"/>
</dbReference>
<dbReference type="Proteomes" id="UP000500767">
    <property type="component" value="Plasmid unnamed2"/>
</dbReference>
<name>A0A6M8HYP9_9PROT</name>
<reference evidence="6 7" key="1">
    <citation type="journal article" date="2014" name="World J. Microbiol. Biotechnol.">
        <title>Biodiversity and physiological characteristics of Antarctic and Arctic lichens-associated bacteria.</title>
        <authorList>
            <person name="Lee Y.M."/>
            <person name="Kim E.H."/>
            <person name="Lee H.K."/>
            <person name="Hong S.G."/>
        </authorList>
    </citation>
    <scope>NUCLEOTIDE SEQUENCE [LARGE SCALE GENOMIC DNA]</scope>
    <source>
        <strain evidence="6 7">PAMC 26569</strain>
        <plasmid evidence="6">unnamed2</plasmid>
    </source>
</reference>
<dbReference type="Gene3D" id="2.60.40.10">
    <property type="entry name" value="Immunoglobulins"/>
    <property type="match status" value="1"/>
</dbReference>
<dbReference type="InterPro" id="IPR015943">
    <property type="entry name" value="WD40/YVTN_repeat-like_dom_sf"/>
</dbReference>
<protein>
    <recommendedName>
        <fullName evidence="1">diguanylate cyclase</fullName>
        <ecNumber evidence="1">2.7.7.65</ecNumber>
    </recommendedName>
</protein>
<geneLocation type="plasmid" evidence="6 7">
    <name>unnamed2</name>
</geneLocation>
<keyword evidence="4" id="KW-1133">Transmembrane helix</keyword>
<dbReference type="GO" id="GO:0005886">
    <property type="term" value="C:plasma membrane"/>
    <property type="evidence" value="ECO:0007669"/>
    <property type="project" value="TreeGrafter"/>
</dbReference>
<proteinExistence type="predicted"/>
<dbReference type="NCBIfam" id="TIGR00254">
    <property type="entry name" value="GGDEF"/>
    <property type="match status" value="1"/>
</dbReference>
<dbReference type="SUPFAM" id="SSF63829">
    <property type="entry name" value="Calcium-dependent phosphotriesterase"/>
    <property type="match status" value="3"/>
</dbReference>
<dbReference type="RefSeq" id="WP_171837143.1">
    <property type="nucleotide sequence ID" value="NZ_CP053710.1"/>
</dbReference>
<dbReference type="EMBL" id="CP053710">
    <property type="protein sequence ID" value="QKE93468.1"/>
    <property type="molecule type" value="Genomic_DNA"/>
</dbReference>
<keyword evidence="4" id="KW-0472">Membrane</keyword>
<dbReference type="PANTHER" id="PTHR45138">
    <property type="entry name" value="REGULATORY COMPONENTS OF SENSORY TRANSDUCTION SYSTEM"/>
    <property type="match status" value="1"/>
</dbReference>
<dbReference type="SUPFAM" id="SSF55073">
    <property type="entry name" value="Nucleotide cyclase"/>
    <property type="match status" value="1"/>
</dbReference>
<dbReference type="Gene3D" id="2.130.10.10">
    <property type="entry name" value="YVTN repeat-like/Quinoprotein amine dehydrogenase"/>
    <property type="match status" value="3"/>
</dbReference>
<keyword evidence="4" id="KW-0812">Transmembrane</keyword>
<keyword evidence="3" id="KW-0175">Coiled coil</keyword>
<dbReference type="InterPro" id="IPR000160">
    <property type="entry name" value="GGDEF_dom"/>
</dbReference>
<evidence type="ECO:0000256" key="3">
    <source>
        <dbReference type="SAM" id="Coils"/>
    </source>
</evidence>
<feature type="transmembrane region" description="Helical" evidence="4">
    <location>
        <begin position="729"/>
        <end position="749"/>
    </location>
</feature>
<dbReference type="InterPro" id="IPR029787">
    <property type="entry name" value="Nucleotide_cyclase"/>
</dbReference>
<dbReference type="GO" id="GO:0043709">
    <property type="term" value="P:cell adhesion involved in single-species biofilm formation"/>
    <property type="evidence" value="ECO:0007669"/>
    <property type="project" value="TreeGrafter"/>
</dbReference>
<comment type="catalytic activity">
    <reaction evidence="2">
        <text>2 GTP = 3',3'-c-di-GMP + 2 diphosphate</text>
        <dbReference type="Rhea" id="RHEA:24898"/>
        <dbReference type="ChEBI" id="CHEBI:33019"/>
        <dbReference type="ChEBI" id="CHEBI:37565"/>
        <dbReference type="ChEBI" id="CHEBI:58805"/>
        <dbReference type="EC" id="2.7.7.65"/>
    </reaction>
</comment>
<keyword evidence="7" id="KW-1185">Reference proteome</keyword>
<dbReference type="InterPro" id="IPR043128">
    <property type="entry name" value="Rev_trsase/Diguanyl_cyclase"/>
</dbReference>
<dbReference type="KEGG" id="lck:HN018_25170"/>
<dbReference type="EC" id="2.7.7.65" evidence="1"/>
<evidence type="ECO:0000256" key="2">
    <source>
        <dbReference type="ARBA" id="ARBA00034247"/>
    </source>
</evidence>
<evidence type="ECO:0000313" key="6">
    <source>
        <dbReference type="EMBL" id="QKE93468.1"/>
    </source>
</evidence>
<dbReference type="CDD" id="cd01949">
    <property type="entry name" value="GGDEF"/>
    <property type="match status" value="1"/>
</dbReference>
<dbReference type="PROSITE" id="PS50887">
    <property type="entry name" value="GGDEF"/>
    <property type="match status" value="1"/>
</dbReference>
<dbReference type="Gene3D" id="3.30.70.270">
    <property type="match status" value="1"/>
</dbReference>
<evidence type="ECO:0000256" key="1">
    <source>
        <dbReference type="ARBA" id="ARBA00012528"/>
    </source>
</evidence>
<evidence type="ECO:0000259" key="5">
    <source>
        <dbReference type="PROSITE" id="PS50887"/>
    </source>
</evidence>
<dbReference type="PANTHER" id="PTHR45138:SF9">
    <property type="entry name" value="DIGUANYLATE CYCLASE DGCM-RELATED"/>
    <property type="match status" value="1"/>
</dbReference>
<dbReference type="GO" id="GO:0052621">
    <property type="term" value="F:diguanylate cyclase activity"/>
    <property type="evidence" value="ECO:0007669"/>
    <property type="project" value="UniProtKB-EC"/>
</dbReference>
<dbReference type="AlphaFoldDB" id="A0A6M8HYP9"/>
<evidence type="ECO:0000256" key="4">
    <source>
        <dbReference type="SAM" id="Phobius"/>
    </source>
</evidence>
<feature type="domain" description="GGDEF" evidence="5">
    <location>
        <begin position="812"/>
        <end position="943"/>
    </location>
</feature>
<evidence type="ECO:0000313" key="7">
    <source>
        <dbReference type="Proteomes" id="UP000500767"/>
    </source>
</evidence>